<dbReference type="EMBL" id="JAGQDE010000011">
    <property type="protein sequence ID" value="MBQ0959967.1"/>
    <property type="molecule type" value="Genomic_DNA"/>
</dbReference>
<accession>A0A941BJY8</accession>
<evidence type="ECO:0000313" key="2">
    <source>
        <dbReference type="EMBL" id="MBQ0959967.1"/>
    </source>
</evidence>
<protein>
    <recommendedName>
        <fullName evidence="4">Sulfotransferase domain-containing protein</fullName>
    </recommendedName>
</protein>
<dbReference type="Gene3D" id="3.40.50.300">
    <property type="entry name" value="P-loop containing nucleotide triphosphate hydrolases"/>
    <property type="match status" value="1"/>
</dbReference>
<organism evidence="2 3">
    <name type="scientific">Ideonella aquatica</name>
    <dbReference type="NCBI Taxonomy" id="2824119"/>
    <lineage>
        <taxon>Bacteria</taxon>
        <taxon>Pseudomonadati</taxon>
        <taxon>Pseudomonadota</taxon>
        <taxon>Betaproteobacteria</taxon>
        <taxon>Burkholderiales</taxon>
        <taxon>Sphaerotilaceae</taxon>
        <taxon>Ideonella</taxon>
    </lineage>
</organism>
<feature type="region of interest" description="Disordered" evidence="1">
    <location>
        <begin position="351"/>
        <end position="374"/>
    </location>
</feature>
<dbReference type="RefSeq" id="WP_210802646.1">
    <property type="nucleotide sequence ID" value="NZ_JAGQDE010000011.1"/>
</dbReference>
<name>A0A941BJY8_9BURK</name>
<dbReference type="Proteomes" id="UP000678374">
    <property type="component" value="Unassembled WGS sequence"/>
</dbReference>
<evidence type="ECO:0000313" key="3">
    <source>
        <dbReference type="Proteomes" id="UP000678374"/>
    </source>
</evidence>
<evidence type="ECO:0008006" key="4">
    <source>
        <dbReference type="Google" id="ProtNLM"/>
    </source>
</evidence>
<dbReference type="AlphaFoldDB" id="A0A941BJY8"/>
<reference evidence="2" key="1">
    <citation type="submission" date="2021-04" db="EMBL/GenBank/DDBJ databases">
        <title>The genome sequence of Ideonella sp. 4Y11.</title>
        <authorList>
            <person name="Liu Y."/>
        </authorList>
    </citation>
    <scope>NUCLEOTIDE SEQUENCE</scope>
    <source>
        <strain evidence="2">4Y11</strain>
    </source>
</reference>
<gene>
    <name evidence="2" type="ORF">KAK06_13520</name>
</gene>
<dbReference type="SUPFAM" id="SSF52540">
    <property type="entry name" value="P-loop containing nucleoside triphosphate hydrolases"/>
    <property type="match status" value="1"/>
</dbReference>
<dbReference type="InterPro" id="IPR027417">
    <property type="entry name" value="P-loop_NTPase"/>
</dbReference>
<feature type="compositionally biased region" description="Basic and acidic residues" evidence="1">
    <location>
        <begin position="354"/>
        <end position="374"/>
    </location>
</feature>
<comment type="caution">
    <text evidence="2">The sequence shown here is derived from an EMBL/GenBank/DDBJ whole genome shotgun (WGS) entry which is preliminary data.</text>
</comment>
<evidence type="ECO:0000256" key="1">
    <source>
        <dbReference type="SAM" id="MobiDB-lite"/>
    </source>
</evidence>
<proteinExistence type="predicted"/>
<sequence length="374" mass="41971">MTSTPRKTLFIHGGMQKTGSTSIQVTLSETPTTPLYQFLYRENGNSGYYLRSMFDASFTGNLNEKGKGRVAGLHNFGDRVEKFLDRPKSVFVISSEMIGSAFGTASLTMMRDWFAKKVDDMRVVLYVREPYGYIESLFQEQLKKRSVEFVNLARMSPPYKAWFTEVEDVFGAENVIYRHFSSAKLRNGDVVSDFIATTGLDLPESSIVRKNEGLSRRGVAVIANFNHQLASRTHSRDLQATRWITRLASQLPGPKLRLSNELLVEAVKGTAEDIAWMESRLGCPLGHLNRKPAPDGLTDLRQVLDLDEETRRWAVDVLGVSAQSSDIAATMTEKLQLAAQAEDASILRQTRRHFAVDDPDKAARREERAAARKA</sequence>
<keyword evidence="3" id="KW-1185">Reference proteome</keyword>